<feature type="transmembrane region" description="Helical" evidence="1">
    <location>
        <begin position="12"/>
        <end position="31"/>
    </location>
</feature>
<keyword evidence="1" id="KW-1133">Transmembrane helix</keyword>
<name>A0A2W2AL58_9BACT</name>
<protein>
    <submittedName>
        <fullName evidence="2">Uncharacterized protein</fullName>
    </submittedName>
</protein>
<dbReference type="EMBL" id="QKTW01000015">
    <property type="protein sequence ID" value="PZF73040.1"/>
    <property type="molecule type" value="Genomic_DNA"/>
</dbReference>
<feature type="non-terminal residue" evidence="2">
    <location>
        <position position="1"/>
    </location>
</feature>
<gene>
    <name evidence="2" type="ORF">DN068_09200</name>
</gene>
<dbReference type="RefSeq" id="WP_207798888.1">
    <property type="nucleotide sequence ID" value="NZ_QKTW01000015.1"/>
</dbReference>
<comment type="caution">
    <text evidence="2">The sequence shown here is derived from an EMBL/GenBank/DDBJ whole genome shotgun (WGS) entry which is preliminary data.</text>
</comment>
<accession>A0A2W2AL58</accession>
<evidence type="ECO:0000256" key="1">
    <source>
        <dbReference type="SAM" id="Phobius"/>
    </source>
</evidence>
<organism evidence="2 3">
    <name type="scientific">Taibaiella soli</name>
    <dbReference type="NCBI Taxonomy" id="1649169"/>
    <lineage>
        <taxon>Bacteria</taxon>
        <taxon>Pseudomonadati</taxon>
        <taxon>Bacteroidota</taxon>
        <taxon>Chitinophagia</taxon>
        <taxon>Chitinophagales</taxon>
        <taxon>Chitinophagaceae</taxon>
        <taxon>Taibaiella</taxon>
    </lineage>
</organism>
<evidence type="ECO:0000313" key="3">
    <source>
        <dbReference type="Proteomes" id="UP000248745"/>
    </source>
</evidence>
<dbReference type="AlphaFoldDB" id="A0A2W2AL58"/>
<evidence type="ECO:0000313" key="2">
    <source>
        <dbReference type="EMBL" id="PZF73040.1"/>
    </source>
</evidence>
<keyword evidence="1" id="KW-0472">Membrane</keyword>
<reference evidence="2 3" key="1">
    <citation type="submission" date="2018-06" db="EMBL/GenBank/DDBJ databases">
        <title>Mucibacter soli gen. nov., sp. nov., a new member of the family Chitinophagaceae producing mucin.</title>
        <authorList>
            <person name="Kim M.-K."/>
            <person name="Park S."/>
            <person name="Kim T.-S."/>
            <person name="Joung Y."/>
            <person name="Han J.-H."/>
            <person name="Kim S.B."/>
        </authorList>
    </citation>
    <scope>NUCLEOTIDE SEQUENCE [LARGE SCALE GENOMIC DNA]</scope>
    <source>
        <strain evidence="2 3">R1-15</strain>
    </source>
</reference>
<dbReference type="Proteomes" id="UP000248745">
    <property type="component" value="Unassembled WGS sequence"/>
</dbReference>
<proteinExistence type="predicted"/>
<sequence length="82" mass="9707">SELNRFFFSQAFNLRIFLFKNCVIFLLLSAAKRAAKVRFLFSNFQIFFQDLFSQLIQPLFETTAPFKDLLFSLPLFRSGVQR</sequence>
<keyword evidence="3" id="KW-1185">Reference proteome</keyword>
<keyword evidence="1" id="KW-0812">Transmembrane</keyword>